<protein>
    <recommendedName>
        <fullName evidence="7">Piwi domain-containing protein</fullName>
    </recommendedName>
</protein>
<dbReference type="InterPro" id="IPR003100">
    <property type="entry name" value="PAZ_dom"/>
</dbReference>
<dbReference type="InterPro" id="IPR036085">
    <property type="entry name" value="PAZ_dom_sf"/>
</dbReference>
<dbReference type="Gene3D" id="3.30.420.10">
    <property type="entry name" value="Ribonuclease H-like superfamily/Ribonuclease H"/>
    <property type="match status" value="1"/>
</dbReference>
<evidence type="ECO:0000259" key="3">
    <source>
        <dbReference type="PROSITE" id="PS50821"/>
    </source>
</evidence>
<feature type="domain" description="Piwi" evidence="4">
    <location>
        <begin position="625"/>
        <end position="902"/>
    </location>
</feature>
<dbReference type="PROSITE" id="PS50822">
    <property type="entry name" value="PIWI"/>
    <property type="match status" value="1"/>
</dbReference>
<feature type="region of interest" description="Disordered" evidence="2">
    <location>
        <begin position="1"/>
        <end position="29"/>
    </location>
</feature>
<dbReference type="PROSITE" id="PS50821">
    <property type="entry name" value="PAZ"/>
    <property type="match status" value="1"/>
</dbReference>
<organism evidence="5 6">
    <name type="scientific">Parelaphostrongylus tenuis</name>
    <name type="common">Meningeal worm</name>
    <dbReference type="NCBI Taxonomy" id="148309"/>
    <lineage>
        <taxon>Eukaryota</taxon>
        <taxon>Metazoa</taxon>
        <taxon>Ecdysozoa</taxon>
        <taxon>Nematoda</taxon>
        <taxon>Chromadorea</taxon>
        <taxon>Rhabditida</taxon>
        <taxon>Rhabditina</taxon>
        <taxon>Rhabditomorpha</taxon>
        <taxon>Strongyloidea</taxon>
        <taxon>Metastrongylidae</taxon>
        <taxon>Parelaphostrongylus</taxon>
    </lineage>
</organism>
<dbReference type="SMART" id="SM00949">
    <property type="entry name" value="PAZ"/>
    <property type="match status" value="1"/>
</dbReference>
<dbReference type="InterPro" id="IPR012337">
    <property type="entry name" value="RNaseH-like_sf"/>
</dbReference>
<dbReference type="Pfam" id="PF02171">
    <property type="entry name" value="Piwi"/>
    <property type="match status" value="1"/>
</dbReference>
<dbReference type="SUPFAM" id="SSF101690">
    <property type="entry name" value="PAZ domain"/>
    <property type="match status" value="1"/>
</dbReference>
<dbReference type="Pfam" id="PF02170">
    <property type="entry name" value="PAZ"/>
    <property type="match status" value="1"/>
</dbReference>
<dbReference type="SMART" id="SM00950">
    <property type="entry name" value="Piwi"/>
    <property type="match status" value="1"/>
</dbReference>
<reference evidence="5" key="1">
    <citation type="submission" date="2021-06" db="EMBL/GenBank/DDBJ databases">
        <title>Parelaphostrongylus tenuis whole genome reference sequence.</title>
        <authorList>
            <person name="Garwood T.J."/>
            <person name="Larsen P.A."/>
            <person name="Fountain-Jones N.M."/>
            <person name="Garbe J.R."/>
            <person name="Macchietto M.G."/>
            <person name="Kania S.A."/>
            <person name="Gerhold R.W."/>
            <person name="Richards J.E."/>
            <person name="Wolf T.M."/>
        </authorList>
    </citation>
    <scope>NUCLEOTIDE SEQUENCE</scope>
    <source>
        <strain evidence="5">MNPRO001-30</strain>
        <tissue evidence="5">Meninges</tissue>
    </source>
</reference>
<evidence type="ECO:0000256" key="2">
    <source>
        <dbReference type="SAM" id="MobiDB-lite"/>
    </source>
</evidence>
<dbReference type="Proteomes" id="UP001196413">
    <property type="component" value="Unassembled WGS sequence"/>
</dbReference>
<evidence type="ECO:0000313" key="5">
    <source>
        <dbReference type="EMBL" id="KAJ1367728.1"/>
    </source>
</evidence>
<dbReference type="InterPro" id="IPR057272">
    <property type="entry name" value="Piwi_nem"/>
</dbReference>
<feature type="compositionally biased region" description="Polar residues" evidence="2">
    <location>
        <begin position="1"/>
        <end position="16"/>
    </location>
</feature>
<dbReference type="PANTHER" id="PTHR22891">
    <property type="entry name" value="EUKARYOTIC TRANSLATION INITIATION FACTOR 2C"/>
    <property type="match status" value="1"/>
</dbReference>
<dbReference type="GO" id="GO:0003723">
    <property type="term" value="F:RNA binding"/>
    <property type="evidence" value="ECO:0007669"/>
    <property type="project" value="InterPro"/>
</dbReference>
<dbReference type="SUPFAM" id="SSF53098">
    <property type="entry name" value="Ribonuclease H-like"/>
    <property type="match status" value="1"/>
</dbReference>
<dbReference type="CDD" id="cd02826">
    <property type="entry name" value="Piwi-like"/>
    <property type="match status" value="1"/>
</dbReference>
<dbReference type="Gene3D" id="3.40.50.2300">
    <property type="match status" value="1"/>
</dbReference>
<dbReference type="CDD" id="cd02846">
    <property type="entry name" value="PAZ_argonaute_like"/>
    <property type="match status" value="1"/>
</dbReference>
<dbReference type="AlphaFoldDB" id="A0AAD5R1M3"/>
<evidence type="ECO:0000256" key="1">
    <source>
        <dbReference type="RuleBase" id="RU361178"/>
    </source>
</evidence>
<proteinExistence type="inferred from homology"/>
<feature type="domain" description="PAZ" evidence="3">
    <location>
        <begin position="308"/>
        <end position="418"/>
    </location>
</feature>
<evidence type="ECO:0000313" key="6">
    <source>
        <dbReference type="Proteomes" id="UP001196413"/>
    </source>
</evidence>
<evidence type="ECO:0008006" key="7">
    <source>
        <dbReference type="Google" id="ProtNLM"/>
    </source>
</evidence>
<comment type="similarity">
    <text evidence="1">Belongs to the argonaute family.</text>
</comment>
<keyword evidence="6" id="KW-1185">Reference proteome</keyword>
<dbReference type="Gene3D" id="2.170.260.10">
    <property type="entry name" value="paz domain"/>
    <property type="match status" value="1"/>
</dbReference>
<gene>
    <name evidence="5" type="ORF">KIN20_028702</name>
</gene>
<dbReference type="InterPro" id="IPR003165">
    <property type="entry name" value="Piwi"/>
</dbReference>
<evidence type="ECO:0000259" key="4">
    <source>
        <dbReference type="PROSITE" id="PS50822"/>
    </source>
</evidence>
<dbReference type="InterPro" id="IPR036397">
    <property type="entry name" value="RNaseH_sf"/>
</dbReference>
<dbReference type="EMBL" id="JAHQIW010005990">
    <property type="protein sequence ID" value="KAJ1367728.1"/>
    <property type="molecule type" value="Genomic_DNA"/>
</dbReference>
<name>A0AAD5R1M3_PARTN</name>
<sequence>MDRTSSALTTRLEQMASSMGGGDGSRRMKKKDILHEAEEKLAALSLKPDKPIMAANVAAGTLGSPFSVQTNIFGVKLESPVSIWRYDVSIYASFKSKRPLYFTKKSRDDFIVVNRKYKCKVIFDAVVRTYEDFFGDPTAFWYDGQSVLFARADLFRDGDWNPRNFKISGRACQDKGLIVFETINLDIAPVDKDYCIILTKEEIIRHAHHMDLSESDRSITQFMEIVFNQLAIMNPKEHAIFENGKTYLSHPWLFGFNERDCPEVGDGKRLFPGTQKSVHFIEGPKGRGYVCPALVIDAKKAAFHEEFSLIEKAQRMVNDDFSCKVSEIVLERLNAGLKGLYFYTRHTDDERDHQIHAIVSHTAADTTFELQDGTRMSVLQYFKEKYGIKLEYPNAPLVKVREGGRFNNYPMELGTLRPMQRVSIAQQTPLQSQKTTKNCAIPPLERQNNIKKGAHALKLFGSDGNQFVANAGLYIYKEPMKITGRRLPPPNIRYYEGTAVVQDGKWRTTQGHFFMPARCEIWAIYAIVMRNERSRFNESLLRDFAKMFEAEASSRGMRMPPPTEIAVTSDDAELKSCLKTAAFHNCKYCLIVSADSITSVHKKLKLWERELEMVTQDLRLSTVEKVVRERRRVTLENIILKANVKLGGLNYMVDLNGVIGSSDAQRWLRPGRLFLGIAVNFSQQLDKSDNPAVVGYASNYKNHSVEFVGDYLFQSSGREETIDTMSVIVSNIMPKFAENHDGKYPRDLIIYRSGVADGSFKSLVSHEIPLLRGTLSTLGVKDINIIFIVVQKRHNVRLMLSHIDKSLRVTEQNIPPGVVVDSNVTRPAFKEFYLNSHTTLQGSASTPRYTVLVDDLNLSMNELEGMTHVLTYAHQIVNLSTSLPTPLYVANTYAERGRNNYGAYMACSNSASSESGGSLDCGRLAQRLSYKNTKLEDFRVNA</sequence>
<comment type="caution">
    <text evidence="5">The sequence shown here is derived from an EMBL/GenBank/DDBJ whole genome shotgun (WGS) entry which is preliminary data.</text>
</comment>
<accession>A0AAD5R1M3</accession>